<dbReference type="GO" id="GO:0000287">
    <property type="term" value="F:magnesium ion binding"/>
    <property type="evidence" value="ECO:0007669"/>
    <property type="project" value="UniProtKB-UniRule"/>
</dbReference>
<sequence length="232" mass="27153">MKNLNTQQLNHIAIIVDGNRRWAKSRNLPTFKGHKKGFSNTIKIANHIHSRGIHTVTFWLFSTENWNRSQEEVTYLMDLYPSVIENHLKNSLKHKTKIIHLGRKDRLSQKIINCINKAEKNTEKFKDRVTCIALDYGGKDEISRASKLVQTKKQDMNPENIEAHLDTSVLKHPNPDLIYRTSGELRLSGFMTWQSAYAELYFEKKLFPDLTPRDIDKAIREYSTRNRRFGRS</sequence>
<feature type="binding site" evidence="2">
    <location>
        <begin position="62"/>
        <end position="64"/>
    </location>
    <ligand>
        <name>substrate</name>
    </ligand>
</feature>
<gene>
    <name evidence="3" type="ORF">MICH65_0049</name>
</gene>
<keyword evidence="2" id="KW-0460">Magnesium</keyword>
<feature type="binding site" evidence="2">
    <location>
        <position position="180"/>
    </location>
    <ligand>
        <name>substrate</name>
    </ligand>
</feature>
<dbReference type="HAMAP" id="MF_01139">
    <property type="entry name" value="ISPT"/>
    <property type="match status" value="1"/>
</dbReference>
<feature type="binding site" evidence="2">
    <location>
        <position position="199"/>
    </location>
    <ligand>
        <name>Mg(2+)</name>
        <dbReference type="ChEBI" id="CHEBI:18420"/>
    </ligand>
</feature>
<dbReference type="PANTHER" id="PTHR10291">
    <property type="entry name" value="DEHYDRODOLICHYL DIPHOSPHATE SYNTHASE FAMILY MEMBER"/>
    <property type="match status" value="1"/>
</dbReference>
<evidence type="ECO:0000256" key="2">
    <source>
        <dbReference type="HAMAP-Rule" id="MF_01139"/>
    </source>
</evidence>
<reference evidence="4" key="1">
    <citation type="journal article" date="2020" name="Microorganisms">
        <title>Complete Genome of a Member of a New Bacterial Lineage in the Microgenomates Group Reveals an Unusual Nucleotide Composition Disparity Between Two Strands of DNA and Limited Metabolic Potential.</title>
        <authorList>
            <person name="Kadnikov V.V."/>
            <person name="Mardanov A.V."/>
            <person name="Beletsky A.V."/>
            <person name="Karnachuk O.V."/>
            <person name="Ravin N.V."/>
        </authorList>
    </citation>
    <scope>NUCLEOTIDE SEQUENCE [LARGE SCALE GENOMIC DNA]</scope>
</reference>
<dbReference type="RefSeq" id="WP_161931439.1">
    <property type="nucleotide sequence ID" value="NZ_CP047901.1"/>
</dbReference>
<feature type="binding site" evidence="2">
    <location>
        <position position="34"/>
    </location>
    <ligand>
        <name>substrate</name>
    </ligand>
</feature>
<dbReference type="SUPFAM" id="SSF64005">
    <property type="entry name" value="Undecaprenyl diphosphate synthase"/>
    <property type="match status" value="1"/>
</dbReference>
<feature type="binding site" evidence="2">
    <location>
        <position position="22"/>
    </location>
    <ligand>
        <name>substrate</name>
    </ligand>
</feature>
<feature type="active site" evidence="2">
    <location>
        <position position="17"/>
    </location>
</feature>
<comment type="cofactor">
    <cofactor evidence="2">
        <name>Mg(2+)</name>
        <dbReference type="ChEBI" id="CHEBI:18420"/>
    </cofactor>
    <text evidence="2">Binds 2 magnesium ions per subunit.</text>
</comment>
<evidence type="ECO:0000313" key="4">
    <source>
        <dbReference type="Proteomes" id="UP000463983"/>
    </source>
</evidence>
<dbReference type="EC" id="2.5.1.-" evidence="2"/>
<dbReference type="GO" id="GO:0045547">
    <property type="term" value="F:ditrans,polycis-polyprenyl diphosphate synthase [(2E,6E)-farnesyl diphosphate specific] activity"/>
    <property type="evidence" value="ECO:0007669"/>
    <property type="project" value="TreeGrafter"/>
</dbReference>
<comment type="function">
    <text evidence="2">Catalyzes the condensation of isopentenyl diphosphate (IPP) with allylic pyrophosphates generating different type of terpenoids.</text>
</comment>
<dbReference type="PANTHER" id="PTHR10291:SF0">
    <property type="entry name" value="DEHYDRODOLICHYL DIPHOSPHATE SYNTHASE 2"/>
    <property type="match status" value="1"/>
</dbReference>
<feature type="active site" description="Proton acceptor" evidence="2">
    <location>
        <position position="65"/>
    </location>
</feature>
<dbReference type="InterPro" id="IPR036424">
    <property type="entry name" value="UPP_synth-like_sf"/>
</dbReference>
<organism evidence="3 4">
    <name type="scientific">Candidatus Chazhemtobacterium aquaticus</name>
    <dbReference type="NCBI Taxonomy" id="2715735"/>
    <lineage>
        <taxon>Bacteria</taxon>
        <taxon>Candidatus Chazhemtobacteraceae</taxon>
        <taxon>Candidatus Chazhemtobacterium</taxon>
    </lineage>
</organism>
<feature type="binding site" evidence="2">
    <location>
        <position position="66"/>
    </location>
    <ligand>
        <name>substrate</name>
    </ligand>
</feature>
<dbReference type="GO" id="GO:0016094">
    <property type="term" value="P:polyprenol biosynthetic process"/>
    <property type="evidence" value="ECO:0007669"/>
    <property type="project" value="TreeGrafter"/>
</dbReference>
<dbReference type="KEGG" id="caqa:MICH65_0049"/>
<dbReference type="EMBL" id="CP047901">
    <property type="protein sequence ID" value="QHO63030.1"/>
    <property type="molecule type" value="Genomic_DNA"/>
</dbReference>
<feature type="binding site" evidence="2">
    <location>
        <position position="68"/>
    </location>
    <ligand>
        <name>substrate</name>
    </ligand>
</feature>
<dbReference type="Pfam" id="PF01255">
    <property type="entry name" value="Prenyltransf"/>
    <property type="match status" value="1"/>
</dbReference>
<dbReference type="AlphaFoldDB" id="A0A857N9C3"/>
<comment type="similarity">
    <text evidence="2">Belongs to the UPP synthase family.</text>
</comment>
<dbReference type="CDD" id="cd00475">
    <property type="entry name" value="Cis_IPPS"/>
    <property type="match status" value="1"/>
</dbReference>
<comment type="caution">
    <text evidence="2">Lacks conserved residue(s) required for the propagation of feature annotation.</text>
</comment>
<dbReference type="InterPro" id="IPR001441">
    <property type="entry name" value="UPP_synth-like"/>
</dbReference>
<dbReference type="Proteomes" id="UP000463983">
    <property type="component" value="Chromosome"/>
</dbReference>
<comment type="subunit">
    <text evidence="2">Homodimer.</text>
</comment>
<feature type="binding site" evidence="2">
    <location>
        <begin position="18"/>
        <end position="21"/>
    </location>
    <ligand>
        <name>substrate</name>
    </ligand>
</feature>
<evidence type="ECO:0000313" key="3">
    <source>
        <dbReference type="EMBL" id="QHO63030.1"/>
    </source>
</evidence>
<keyword evidence="2" id="KW-0479">Metal-binding</keyword>
<accession>A0A857N9C3</accession>
<evidence type="ECO:0000256" key="1">
    <source>
        <dbReference type="ARBA" id="ARBA00022679"/>
    </source>
</evidence>
<feature type="binding site" evidence="2">
    <location>
        <begin position="186"/>
        <end position="188"/>
    </location>
    <ligand>
        <name>substrate</name>
    </ligand>
</feature>
<dbReference type="Gene3D" id="3.40.1180.10">
    <property type="entry name" value="Decaprenyl diphosphate synthase-like"/>
    <property type="match status" value="1"/>
</dbReference>
<proteinExistence type="inferred from homology"/>
<dbReference type="NCBIfam" id="TIGR00055">
    <property type="entry name" value="uppS"/>
    <property type="match status" value="1"/>
</dbReference>
<keyword evidence="4" id="KW-1185">Reference proteome</keyword>
<name>A0A857N9C3_9BACT</name>
<feature type="binding site" evidence="2">
    <location>
        <position position="17"/>
    </location>
    <ligand>
        <name>Mg(2+)</name>
        <dbReference type="ChEBI" id="CHEBI:18420"/>
    </ligand>
</feature>
<protein>
    <recommendedName>
        <fullName evidence="2">Isoprenyl transferase</fullName>
        <ecNumber evidence="2">2.5.1.-</ecNumber>
    </recommendedName>
</protein>
<keyword evidence="1 2" id="KW-0808">Transferase</keyword>